<evidence type="ECO:0000256" key="1">
    <source>
        <dbReference type="SAM" id="MobiDB-lite"/>
    </source>
</evidence>
<dbReference type="InterPro" id="IPR013783">
    <property type="entry name" value="Ig-like_fold"/>
</dbReference>
<dbReference type="Gene3D" id="2.60.40.10">
    <property type="entry name" value="Immunoglobulins"/>
    <property type="match status" value="1"/>
</dbReference>
<keyword evidence="2" id="KW-0732">Signal</keyword>
<sequence length="547" mass="56148">MTAALVAAGLGLVPSMASATEGPSKPVAPGAPGAAKAGKGTKSAGKKFHSPADRTVRTASPGAATKAAADHPGISVEIDGRSDSAYGLVIDTKITAPDSSLDVVIDWGDGRTEKASIKGSGALSHGHSYAELGNYTVKVTATDAANGVQAANEVAFVTPGAKFVPLEPTRMLDTRNGTGADAGKVPGRGSTRVKVASGRDVQDGLTAVALNVTVTNTTDSGHVTVWSGDKNAGRPDTSNLNYTAGGSVPNMVIVPVGADGYVELFNGGWSSVDLIADITGRFVRAGGSGYTSMTPARFVDTREGLGTPQGRLAGRGTFSTQIAGLKGVPQGITAVALNVTVTDPKEAGHLSVFPGGPAPTASSLNFTAGQTVANSVIVPVSADGTISVFNGAWAGADVIVDVVGHYNKDSRAAYRPIGPWRTLDTRDPESSWWGGRLPARGYVPQWYAPDDDPAADEAFVLNTTVTNTVDSGFLSVAPSPFPWLVNDQPGAPVPPRPGSSSLNWTKGATVANLVQAGSGEHGIVHFWNQGWKDADLIVDYYGIYETD</sequence>
<dbReference type="GeneID" id="95575391"/>
<dbReference type="PROSITE" id="PS50093">
    <property type="entry name" value="PKD"/>
    <property type="match status" value="1"/>
</dbReference>
<feature type="compositionally biased region" description="Low complexity" evidence="1">
    <location>
        <begin position="22"/>
        <end position="43"/>
    </location>
</feature>
<dbReference type="RefSeq" id="WP_257856223.1">
    <property type="nucleotide sequence ID" value="NZ_CP102514.1"/>
</dbReference>
<evidence type="ECO:0000259" key="3">
    <source>
        <dbReference type="PROSITE" id="PS50093"/>
    </source>
</evidence>
<dbReference type="Proteomes" id="UP001057738">
    <property type="component" value="Chromosome"/>
</dbReference>
<reference evidence="4" key="1">
    <citation type="submission" date="2022-08" db="EMBL/GenBank/DDBJ databases">
        <authorList>
            <person name="Tian L."/>
        </authorList>
    </citation>
    <scope>NUCLEOTIDE SEQUENCE</scope>
    <source>
        <strain evidence="4">CM253</strain>
    </source>
</reference>
<feature type="region of interest" description="Disordered" evidence="1">
    <location>
        <begin position="171"/>
        <end position="190"/>
    </location>
</feature>
<feature type="region of interest" description="Disordered" evidence="1">
    <location>
        <begin position="16"/>
        <end position="70"/>
    </location>
</feature>
<feature type="chain" id="PRO_5046958405" description="PKD domain-containing protein" evidence="2">
    <location>
        <begin position="20"/>
        <end position="547"/>
    </location>
</feature>
<dbReference type="InterPro" id="IPR000601">
    <property type="entry name" value="PKD_dom"/>
</dbReference>
<evidence type="ECO:0000313" key="5">
    <source>
        <dbReference type="Proteomes" id="UP001057738"/>
    </source>
</evidence>
<protein>
    <recommendedName>
        <fullName evidence="3">PKD domain-containing protein</fullName>
    </recommendedName>
</protein>
<name>A0ABY5PZP3_9ACTN</name>
<feature type="domain" description="PKD" evidence="3">
    <location>
        <begin position="106"/>
        <end position="154"/>
    </location>
</feature>
<organism evidence="4 5">
    <name type="scientific">Streptomyces yangpuensis</name>
    <dbReference type="NCBI Taxonomy" id="1648182"/>
    <lineage>
        <taxon>Bacteria</taxon>
        <taxon>Bacillati</taxon>
        <taxon>Actinomycetota</taxon>
        <taxon>Actinomycetes</taxon>
        <taxon>Kitasatosporales</taxon>
        <taxon>Streptomycetaceae</taxon>
        <taxon>Streptomyces</taxon>
    </lineage>
</organism>
<accession>A0ABY5PZP3</accession>
<keyword evidence="5" id="KW-1185">Reference proteome</keyword>
<feature type="signal peptide" evidence="2">
    <location>
        <begin position="1"/>
        <end position="19"/>
    </location>
</feature>
<dbReference type="SUPFAM" id="SSF49299">
    <property type="entry name" value="PKD domain"/>
    <property type="match status" value="1"/>
</dbReference>
<dbReference type="InterPro" id="IPR035986">
    <property type="entry name" value="PKD_dom_sf"/>
</dbReference>
<evidence type="ECO:0000313" key="4">
    <source>
        <dbReference type="EMBL" id="UUY48933.1"/>
    </source>
</evidence>
<evidence type="ECO:0000256" key="2">
    <source>
        <dbReference type="SAM" id="SignalP"/>
    </source>
</evidence>
<gene>
    <name evidence="4" type="ORF">NRK68_18050</name>
</gene>
<proteinExistence type="predicted"/>
<dbReference type="EMBL" id="CP102514">
    <property type="protein sequence ID" value="UUY48933.1"/>
    <property type="molecule type" value="Genomic_DNA"/>
</dbReference>